<dbReference type="SUPFAM" id="SSF64518">
    <property type="entry name" value="Phase 1 flagellin"/>
    <property type="match status" value="2"/>
</dbReference>
<comment type="subcellular location">
    <subcellularLocation>
        <location evidence="3">Secreted</location>
    </subcellularLocation>
    <subcellularLocation>
        <location evidence="3">Bacterial flagellum</location>
    </subcellularLocation>
</comment>
<accession>D5BS37</accession>
<feature type="domain" description="Flagellin N-terminal" evidence="4">
    <location>
        <begin position="4"/>
        <end position="141"/>
    </location>
</feature>
<dbReference type="Gene3D" id="3.30.70.2120">
    <property type="match status" value="1"/>
</dbReference>
<dbReference type="PRINTS" id="PR00207">
    <property type="entry name" value="FLAGELLIN"/>
</dbReference>
<dbReference type="Gene3D" id="6.10.10.10">
    <property type="entry name" value="Flagellar export chaperone, C-terminal domain"/>
    <property type="match status" value="1"/>
</dbReference>
<reference evidence="6 7" key="1">
    <citation type="journal article" date="2010" name="J. Bacteriol.">
        <title>Complete genome sequence of "Candidatus Puniceispirillum marinum" IMCC1322, a representative of the SAR116 clade in the Alphaproteobacteria.</title>
        <authorList>
            <person name="Oh H.M."/>
            <person name="Kwon K.K."/>
            <person name="Kang I."/>
            <person name="Kang S.G."/>
            <person name="Lee J.H."/>
            <person name="Kim S.J."/>
            <person name="Cho J.C."/>
        </authorList>
    </citation>
    <scope>NUCLEOTIDE SEQUENCE [LARGE SCALE GENOMIC DNA]</scope>
    <source>
        <strain evidence="6 7">IMCC1322</strain>
    </source>
</reference>
<keyword evidence="6" id="KW-0966">Cell projection</keyword>
<dbReference type="Pfam" id="PF00700">
    <property type="entry name" value="Flagellin_C"/>
    <property type="match status" value="1"/>
</dbReference>
<keyword evidence="6" id="KW-0969">Cilium</keyword>
<keyword evidence="3" id="KW-0964">Secreted</keyword>
<keyword evidence="6" id="KW-0282">Flagellum</keyword>
<dbReference type="STRING" id="488538.SAR116_0841"/>
<dbReference type="InterPro" id="IPR001029">
    <property type="entry name" value="Flagellin_N"/>
</dbReference>
<organism evidence="6 7">
    <name type="scientific">Puniceispirillum marinum (strain IMCC1322)</name>
    <dbReference type="NCBI Taxonomy" id="488538"/>
    <lineage>
        <taxon>Bacteria</taxon>
        <taxon>Pseudomonadati</taxon>
        <taxon>Pseudomonadota</taxon>
        <taxon>Alphaproteobacteria</taxon>
        <taxon>Candidatus Puniceispirillales</taxon>
        <taxon>Candidatus Puniceispirillaceae</taxon>
        <taxon>Candidatus Puniceispirillum</taxon>
    </lineage>
</organism>
<protein>
    <recommendedName>
        <fullName evidence="3">Flagellin</fullName>
    </recommendedName>
</protein>
<dbReference type="Proteomes" id="UP000007460">
    <property type="component" value="Chromosome"/>
</dbReference>
<keyword evidence="2 3" id="KW-0975">Bacterial flagellum</keyword>
<dbReference type="EMBL" id="CP001751">
    <property type="protein sequence ID" value="ADE39084.1"/>
    <property type="molecule type" value="Genomic_DNA"/>
</dbReference>
<comment type="similarity">
    <text evidence="1 3">Belongs to the bacterial flagellin family.</text>
</comment>
<comment type="function">
    <text evidence="3">Flagellin is the subunit protein which polymerizes to form the filaments of bacterial flagella.</text>
</comment>
<gene>
    <name evidence="6" type="ordered locus">SAR116_0841</name>
</gene>
<dbReference type="PANTHER" id="PTHR42792">
    <property type="entry name" value="FLAGELLIN"/>
    <property type="match status" value="1"/>
</dbReference>
<dbReference type="GO" id="GO:0005198">
    <property type="term" value="F:structural molecule activity"/>
    <property type="evidence" value="ECO:0007669"/>
    <property type="project" value="UniProtKB-UniRule"/>
</dbReference>
<evidence type="ECO:0000256" key="2">
    <source>
        <dbReference type="ARBA" id="ARBA00023143"/>
    </source>
</evidence>
<dbReference type="InterPro" id="IPR046358">
    <property type="entry name" value="Flagellin_C"/>
</dbReference>
<keyword evidence="7" id="KW-1185">Reference proteome</keyword>
<dbReference type="RefSeq" id="WP_013045713.1">
    <property type="nucleotide sequence ID" value="NC_014010.1"/>
</dbReference>
<dbReference type="Pfam" id="PF00669">
    <property type="entry name" value="Flagellin_N"/>
    <property type="match status" value="1"/>
</dbReference>
<sequence>MTAINTNVSALNAQYYLSNTNKEMEQSMQRLSSGFKVNSAADDAAGLAIAGRMEAQTRGLTMAIKNANDAVSLAQTAEGALGEVTNMLQRIRELAVNSANSTLNDSDRLSLDNEVQALKAEIDRVGSTTTFNSQNLLDGTYKGKFQIGDKDGQTVDLKIGSAMTSALGMGGGASGSNTLVSARIALADAAAGDIEINGQALGAIDVSGGEDLEDVLANINSNVDNITATGFNVLTAATIGSGVTDGTAAGGLSIVTTAMGASAATTFVISASSSMDELVANINNETGGVVAATVNESGKLVLSNNTGASISVEDDSTGQGAGFTSTATDYTGFIKLEATDGSAVRVEAGNKGLSSPGTTADLLTLGFRETKAVSASDAYTTVGAALTTPATALVKGDLTINGVEIFDGGTTASDSFQGKLNLINKFSSETGVSASASFSQTFAIDTDDIVLGETLSINGQQLTHVTKTVAGLTTLLNTVSDETGLVATQNGNNITLAGENVTSLNIDFSTVADLTDGLTSTATSSAALIKGVMQDGGVAATARELTIVAGDVKEGRTFTFSSTGATGADFSVDYTVVSGDTATTVAQGIANLVRNTGSPFDVADASGISAAAGVITIVSGLNYGDGTMKFEVKTGSSKDVLSTGGTAGTPVTSYASIKLDSTSNTPIKIDTGATNAGANHAARHGFINANVGAADFDVNEPTLSAAGGSSMSGLSISTATGAVAALTTLDNAIDSVNSIRGDLGAIQNRLSYTTNNLSSIVTNTEGAKGRIMDADFAVETSKLAKTQILSQAATSMLAQANQSKQSLLALLQ</sequence>
<dbReference type="GO" id="GO:0016491">
    <property type="term" value="F:oxidoreductase activity"/>
    <property type="evidence" value="ECO:0007669"/>
    <property type="project" value="UniProtKB-KW"/>
</dbReference>
<dbReference type="KEGG" id="apb:SAR116_0841"/>
<keyword evidence="6" id="KW-0560">Oxidoreductase</keyword>
<proteinExistence type="inferred from homology"/>
<evidence type="ECO:0000313" key="6">
    <source>
        <dbReference type="EMBL" id="ADE39084.1"/>
    </source>
</evidence>
<dbReference type="GO" id="GO:0005576">
    <property type="term" value="C:extracellular region"/>
    <property type="evidence" value="ECO:0007669"/>
    <property type="project" value="UniProtKB-SubCell"/>
</dbReference>
<dbReference type="Gene3D" id="1.20.1330.10">
    <property type="entry name" value="f41 fragment of flagellin, N-terminal domain"/>
    <property type="match status" value="2"/>
</dbReference>
<name>D5BS37_PUNMI</name>
<dbReference type="AlphaFoldDB" id="D5BS37"/>
<evidence type="ECO:0000256" key="3">
    <source>
        <dbReference type="RuleBase" id="RU362073"/>
    </source>
</evidence>
<dbReference type="HOGENOM" id="CLU_011142_3_0_5"/>
<dbReference type="InterPro" id="IPR001492">
    <property type="entry name" value="Flagellin"/>
</dbReference>
<dbReference type="eggNOG" id="COG1344">
    <property type="taxonomic scope" value="Bacteria"/>
</dbReference>
<evidence type="ECO:0000256" key="1">
    <source>
        <dbReference type="ARBA" id="ARBA00005709"/>
    </source>
</evidence>
<dbReference type="PANTHER" id="PTHR42792:SF2">
    <property type="entry name" value="FLAGELLIN"/>
    <property type="match status" value="1"/>
</dbReference>
<dbReference type="OrthoDB" id="9796789at2"/>
<evidence type="ECO:0000313" key="7">
    <source>
        <dbReference type="Proteomes" id="UP000007460"/>
    </source>
</evidence>
<evidence type="ECO:0000259" key="5">
    <source>
        <dbReference type="Pfam" id="PF00700"/>
    </source>
</evidence>
<dbReference type="InterPro" id="IPR042187">
    <property type="entry name" value="Flagellin_C_sub2"/>
</dbReference>
<dbReference type="GO" id="GO:0009288">
    <property type="term" value="C:bacterial-type flagellum"/>
    <property type="evidence" value="ECO:0007669"/>
    <property type="project" value="UniProtKB-SubCell"/>
</dbReference>
<dbReference type="Gene3D" id="2.60.40.4390">
    <property type="match status" value="1"/>
</dbReference>
<feature type="domain" description="Flagellin C-terminal" evidence="5">
    <location>
        <begin position="727"/>
        <end position="811"/>
    </location>
</feature>
<evidence type="ECO:0000259" key="4">
    <source>
        <dbReference type="Pfam" id="PF00669"/>
    </source>
</evidence>